<reference evidence="1" key="1">
    <citation type="journal article" date="2011" name="Genome Biol.">
        <title>The draft genome of the carcinogenic human liver fluke Clonorchis sinensis.</title>
        <authorList>
            <person name="Wang X."/>
            <person name="Chen W."/>
            <person name="Huang Y."/>
            <person name="Sun J."/>
            <person name="Men J."/>
            <person name="Liu H."/>
            <person name="Luo F."/>
            <person name="Guo L."/>
            <person name="Lv X."/>
            <person name="Deng C."/>
            <person name="Zhou C."/>
            <person name="Fan Y."/>
            <person name="Li X."/>
            <person name="Huang L."/>
            <person name="Hu Y."/>
            <person name="Liang C."/>
            <person name="Hu X."/>
            <person name="Xu J."/>
            <person name="Yu X."/>
        </authorList>
    </citation>
    <scope>NUCLEOTIDE SEQUENCE [LARGE SCALE GENOMIC DNA]</scope>
    <source>
        <strain evidence="1">Henan</strain>
    </source>
</reference>
<name>G7YNB0_CLOSI</name>
<dbReference type="Proteomes" id="UP000008909">
    <property type="component" value="Unassembled WGS sequence"/>
</dbReference>
<accession>G7YNB0</accession>
<dbReference type="EMBL" id="DF143893">
    <property type="protein sequence ID" value="GAA54441.1"/>
    <property type="molecule type" value="Genomic_DNA"/>
</dbReference>
<reference key="2">
    <citation type="submission" date="2011-10" db="EMBL/GenBank/DDBJ databases">
        <title>The genome and transcriptome sequence of Clonorchis sinensis provide insights into the carcinogenic liver fluke.</title>
        <authorList>
            <person name="Wang X."/>
            <person name="Huang Y."/>
            <person name="Chen W."/>
            <person name="Liu H."/>
            <person name="Guo L."/>
            <person name="Chen Y."/>
            <person name="Luo F."/>
            <person name="Zhou W."/>
            <person name="Sun J."/>
            <person name="Mao Q."/>
            <person name="Liang P."/>
            <person name="Zhou C."/>
            <person name="Tian Y."/>
            <person name="Men J."/>
            <person name="Lv X."/>
            <person name="Huang L."/>
            <person name="Zhou J."/>
            <person name="Hu Y."/>
            <person name="Li R."/>
            <person name="Zhang F."/>
            <person name="Lei H."/>
            <person name="Li X."/>
            <person name="Hu X."/>
            <person name="Liang C."/>
            <person name="Xu J."/>
            <person name="Wu Z."/>
            <person name="Yu X."/>
        </authorList>
    </citation>
    <scope>NUCLEOTIDE SEQUENCE</scope>
    <source>
        <strain>Henan</strain>
    </source>
</reference>
<evidence type="ECO:0000313" key="1">
    <source>
        <dbReference type="EMBL" id="GAA54441.1"/>
    </source>
</evidence>
<sequence>MVGIPEVDLIEHERQKLGIEGEYRSLCSTNVLEEEPPEKMSKEDEGPSFYPPLPPALPFLPGFAPPMAGYPPIGSRFFSILDVSPFSFASGSYASTSRSPTVTPKATFPAYSSPGNAVKTQVPKVPKPTSGVNGVTVELIHPSDDLSLEELRAEVGRYKRLLEAACAPPPPPVCVPAQTPLAGAVAPKPRAGQNLTVGNGECVWMLFDSQDRVPMALLVLDSVFRQPMLLPIMLLVSIQIDSVLELSASQVYHPHLRLSRHGRECRRYAFDASLGNLTVSKPSCFLRVTWQLGTERVLQLNDSLIPNPLWWCNDHYSQWAFSAPLFVQRRARGLGFSRVVQSGDIDGKNTAHDDFRIVPDHTLVLCFVPSKCGFVLQDSSSFLIVLQNEELDSVHISCDCAVAQDQDADNVRQLALSMTSQTDLSESKGPSKRILLIAPSLFDRLLKLPSNLAEDGTSIKRIYFYGFGDTAFSQGRDEKLALKSKHPKTVGGARGLIIQYGRNTVKSQQGTGVTPSTSVIRGGSGIGTSQQLSTTRHTRRYVLVVSAYVSMQGGSDFGRFIRTYRQAAKTGIVFLVGGVNAIVVYLSTLESHLVGRLEVVDARPIDNAERLQLSSHHRLFWPAHTRCILAAHNYWSNIDPMRSLGQEPPVDNCNPRVLLLLRHNFVLVMLS</sequence>
<protein>
    <submittedName>
        <fullName evidence="1">Uncharacterized protein</fullName>
    </submittedName>
</protein>
<organism evidence="1 2">
    <name type="scientific">Clonorchis sinensis</name>
    <name type="common">Chinese liver fluke</name>
    <dbReference type="NCBI Taxonomy" id="79923"/>
    <lineage>
        <taxon>Eukaryota</taxon>
        <taxon>Metazoa</taxon>
        <taxon>Spiralia</taxon>
        <taxon>Lophotrochozoa</taxon>
        <taxon>Platyhelminthes</taxon>
        <taxon>Trematoda</taxon>
        <taxon>Digenea</taxon>
        <taxon>Opisthorchiida</taxon>
        <taxon>Opisthorchiata</taxon>
        <taxon>Opisthorchiidae</taxon>
        <taxon>Clonorchis</taxon>
    </lineage>
</organism>
<evidence type="ECO:0000313" key="2">
    <source>
        <dbReference type="Proteomes" id="UP000008909"/>
    </source>
</evidence>
<dbReference type="AlphaFoldDB" id="G7YNB0"/>
<keyword evidence="2" id="KW-1185">Reference proteome</keyword>
<gene>
    <name evidence="1" type="ORF">CLF_102987</name>
</gene>
<proteinExistence type="predicted"/>